<keyword evidence="3" id="KW-0281">Fimbrium</keyword>
<keyword evidence="4" id="KW-1133">Transmembrane helix</keyword>
<dbReference type="InterPro" id="IPR012902">
    <property type="entry name" value="N_methyl_site"/>
</dbReference>
<evidence type="ECO:0000256" key="4">
    <source>
        <dbReference type="SAM" id="Phobius"/>
    </source>
</evidence>
<keyword evidence="4" id="KW-0812">Transmembrane</keyword>
<dbReference type="EMBL" id="BMJS01000025">
    <property type="protein sequence ID" value="GGG02758.1"/>
    <property type="molecule type" value="Genomic_DNA"/>
</dbReference>
<keyword evidence="4" id="KW-0472">Membrane</keyword>
<comment type="similarity">
    <text evidence="1 3">Belongs to the N-Me-Phe pilin family.</text>
</comment>
<dbReference type="SUPFAM" id="SSF54523">
    <property type="entry name" value="Pili subunits"/>
    <property type="match status" value="1"/>
</dbReference>
<dbReference type="GO" id="GO:0009289">
    <property type="term" value="C:pilus"/>
    <property type="evidence" value="ECO:0007669"/>
    <property type="project" value="InterPro"/>
</dbReference>
<dbReference type="PROSITE" id="PS00409">
    <property type="entry name" value="PROKAR_NTER_METHYL"/>
    <property type="match status" value="1"/>
</dbReference>
<reference evidence="5" key="1">
    <citation type="journal article" date="2014" name="Int. J. Syst. Evol. Microbiol.">
        <title>Complete genome sequence of Corynebacterium casei LMG S-19264T (=DSM 44701T), isolated from a smear-ripened cheese.</title>
        <authorList>
            <consortium name="US DOE Joint Genome Institute (JGI-PGF)"/>
            <person name="Walter F."/>
            <person name="Albersmeier A."/>
            <person name="Kalinowski J."/>
            <person name="Ruckert C."/>
        </authorList>
    </citation>
    <scope>NUCLEOTIDE SEQUENCE</scope>
    <source>
        <strain evidence="5">CGMCC 1.15758</strain>
    </source>
</reference>
<sequence>MDIKQIKKMRKQKGFSLIELLIVIAIIAILTAIAVPMYTSYTARAKTAEAYSFIGSDKTYVAEQINAKGITSGTISGLATTGGTKTGKYGAVASNAAGVITYTFGTAAGSLNGNTLFFTPSVGSAGVTWACSSTGTYDSSPCDGI</sequence>
<keyword evidence="6" id="KW-1185">Reference proteome</keyword>
<protein>
    <submittedName>
        <fullName evidence="5">Type IV pili fiber building block protein</fullName>
    </submittedName>
</protein>
<dbReference type="OrthoDB" id="5625223at2"/>
<dbReference type="PANTHER" id="PTHR30093">
    <property type="entry name" value="GENERAL SECRETION PATHWAY PROTEIN G"/>
    <property type="match status" value="1"/>
</dbReference>
<evidence type="ECO:0000313" key="5">
    <source>
        <dbReference type="EMBL" id="GGG02758.1"/>
    </source>
</evidence>
<feature type="transmembrane region" description="Helical" evidence="4">
    <location>
        <begin position="20"/>
        <end position="38"/>
    </location>
</feature>
<dbReference type="InterPro" id="IPR001082">
    <property type="entry name" value="Pilin"/>
</dbReference>
<dbReference type="Pfam" id="PF07963">
    <property type="entry name" value="N_methyl"/>
    <property type="match status" value="1"/>
</dbReference>
<evidence type="ECO:0000313" key="6">
    <source>
        <dbReference type="Proteomes" id="UP000636949"/>
    </source>
</evidence>
<dbReference type="Pfam" id="PF00114">
    <property type="entry name" value="Pilin"/>
    <property type="match status" value="1"/>
</dbReference>
<dbReference type="Gene3D" id="3.30.700.10">
    <property type="entry name" value="Glycoprotein, Type 4 Pilin"/>
    <property type="match status" value="1"/>
</dbReference>
<dbReference type="AlphaFoldDB" id="A0A8J2Z5K9"/>
<reference evidence="5" key="2">
    <citation type="submission" date="2020-09" db="EMBL/GenBank/DDBJ databases">
        <authorList>
            <person name="Sun Q."/>
            <person name="Zhou Y."/>
        </authorList>
    </citation>
    <scope>NUCLEOTIDE SEQUENCE</scope>
    <source>
        <strain evidence="5">CGMCC 1.15758</strain>
    </source>
</reference>
<proteinExistence type="inferred from homology"/>
<evidence type="ECO:0000256" key="2">
    <source>
        <dbReference type="ARBA" id="ARBA00022481"/>
    </source>
</evidence>
<organism evidence="5 6">
    <name type="scientific">Cysteiniphilum litorale</name>
    <dbReference type="NCBI Taxonomy" id="2056700"/>
    <lineage>
        <taxon>Bacteria</taxon>
        <taxon>Pseudomonadati</taxon>
        <taxon>Pseudomonadota</taxon>
        <taxon>Gammaproteobacteria</taxon>
        <taxon>Thiotrichales</taxon>
        <taxon>Fastidiosibacteraceae</taxon>
        <taxon>Cysteiniphilum</taxon>
    </lineage>
</organism>
<dbReference type="NCBIfam" id="TIGR02532">
    <property type="entry name" value="IV_pilin_GFxxxE"/>
    <property type="match status" value="1"/>
</dbReference>
<dbReference type="GO" id="GO:0007155">
    <property type="term" value="P:cell adhesion"/>
    <property type="evidence" value="ECO:0007669"/>
    <property type="project" value="InterPro"/>
</dbReference>
<evidence type="ECO:0000256" key="3">
    <source>
        <dbReference type="RuleBase" id="RU000389"/>
    </source>
</evidence>
<accession>A0A8J2Z5K9</accession>
<dbReference type="RefSeq" id="WP_117003308.1">
    <property type="nucleotide sequence ID" value="NZ_BMJS01000025.1"/>
</dbReference>
<name>A0A8J2Z5K9_9GAMM</name>
<dbReference type="PANTHER" id="PTHR30093:SF34">
    <property type="entry name" value="PREPILIN PEPTIDASE-DEPENDENT PROTEIN D"/>
    <property type="match status" value="1"/>
</dbReference>
<gene>
    <name evidence="5" type="ORF">GCM10010995_20180</name>
</gene>
<comment type="caution">
    <text evidence="5">The sequence shown here is derived from an EMBL/GenBank/DDBJ whole genome shotgun (WGS) entry which is preliminary data.</text>
</comment>
<dbReference type="Proteomes" id="UP000636949">
    <property type="component" value="Unassembled WGS sequence"/>
</dbReference>
<evidence type="ECO:0000256" key="1">
    <source>
        <dbReference type="ARBA" id="ARBA00005233"/>
    </source>
</evidence>
<dbReference type="InterPro" id="IPR045584">
    <property type="entry name" value="Pilin-like"/>
</dbReference>
<keyword evidence="2" id="KW-0488">Methylation</keyword>